<proteinExistence type="predicted"/>
<dbReference type="PANTHER" id="PTHR31285">
    <property type="entry name" value="NICOTINAMIDE MONONUCLEOTIDE ADENYLYLTRANSFERASE"/>
    <property type="match status" value="1"/>
</dbReference>
<evidence type="ECO:0000313" key="2">
    <source>
        <dbReference type="Proteomes" id="UP000268321"/>
    </source>
</evidence>
<evidence type="ECO:0000313" key="1">
    <source>
        <dbReference type="EMBL" id="RKP31879.1"/>
    </source>
</evidence>
<dbReference type="GO" id="GO:0016887">
    <property type="term" value="F:ATP hydrolysis activity"/>
    <property type="evidence" value="ECO:0007669"/>
    <property type="project" value="TreeGrafter"/>
</dbReference>
<keyword evidence="2" id="KW-1185">Reference proteome</keyword>
<organism evidence="1 2">
    <name type="scientific">Metschnikowia bicuspidata</name>
    <dbReference type="NCBI Taxonomy" id="27322"/>
    <lineage>
        <taxon>Eukaryota</taxon>
        <taxon>Fungi</taxon>
        <taxon>Dikarya</taxon>
        <taxon>Ascomycota</taxon>
        <taxon>Saccharomycotina</taxon>
        <taxon>Pichiomycetes</taxon>
        <taxon>Metschnikowiaceae</taxon>
        <taxon>Metschnikowia</taxon>
    </lineage>
</organism>
<dbReference type="GO" id="GO:0005634">
    <property type="term" value="C:nucleus"/>
    <property type="evidence" value="ECO:0007669"/>
    <property type="project" value="TreeGrafter"/>
</dbReference>
<name>A0A4V1J3F5_9ASCO</name>
<dbReference type="Proteomes" id="UP000268321">
    <property type="component" value="Unassembled WGS sequence"/>
</dbReference>
<reference evidence="2" key="1">
    <citation type="journal article" date="2018" name="Nat. Microbiol.">
        <title>Leveraging single-cell genomics to expand the fungal tree of life.</title>
        <authorList>
            <person name="Ahrendt S.R."/>
            <person name="Quandt C.A."/>
            <person name="Ciobanu D."/>
            <person name="Clum A."/>
            <person name="Salamov A."/>
            <person name="Andreopoulos B."/>
            <person name="Cheng J.F."/>
            <person name="Woyke T."/>
            <person name="Pelin A."/>
            <person name="Henrissat B."/>
            <person name="Reynolds N.K."/>
            <person name="Benny G.L."/>
            <person name="Smith M.E."/>
            <person name="James T.Y."/>
            <person name="Grigoriev I.V."/>
        </authorList>
    </citation>
    <scope>NUCLEOTIDE SEQUENCE [LARGE SCALE GENOMIC DNA]</scope>
    <source>
        <strain evidence="2">Baker2002</strain>
    </source>
</reference>
<dbReference type="GO" id="GO:0005737">
    <property type="term" value="C:cytoplasm"/>
    <property type="evidence" value="ECO:0007669"/>
    <property type="project" value="TreeGrafter"/>
</dbReference>
<gene>
    <name evidence="1" type="ORF">METBISCDRAFT_21978</name>
</gene>
<dbReference type="EMBL" id="ML004436">
    <property type="protein sequence ID" value="RKP31879.1"/>
    <property type="molecule type" value="Genomic_DNA"/>
</dbReference>
<dbReference type="Gene3D" id="3.40.50.620">
    <property type="entry name" value="HUPs"/>
    <property type="match status" value="1"/>
</dbReference>
<dbReference type="OrthoDB" id="5591297at2759"/>
<dbReference type="GO" id="GO:0000309">
    <property type="term" value="F:nicotinamide-nucleotide adenylyltransferase activity"/>
    <property type="evidence" value="ECO:0007669"/>
    <property type="project" value="TreeGrafter"/>
</dbReference>
<sequence>MGHYALAKEAVKYDYVANELRMLPIDPTESAYVLKTVDSAEAGPTVSVAKSKGAPGVNASGNLYLLLFLSVKNADNPIVPASFEHRLHMMYLMARHWHKETKVDVSIGIPRHAKFVYKLVVIFKELFHAAKLTFAVGFDTLVLNLDEKYYLPDKLVDTLCKFMKTPDLFCFTRAKNPELSIEQLRFVRDVHHGKFAHIPL</sequence>
<dbReference type="PANTHER" id="PTHR31285:SF0">
    <property type="entry name" value="NICOTINAMIDE MONONUCLEOTIDE ADENYLYLTRANSFERASE"/>
    <property type="match status" value="1"/>
</dbReference>
<dbReference type="AlphaFoldDB" id="A0A4V1J3F5"/>
<dbReference type="InterPro" id="IPR014729">
    <property type="entry name" value="Rossmann-like_a/b/a_fold"/>
</dbReference>
<protein>
    <submittedName>
        <fullName evidence="1">Uncharacterized protein</fullName>
    </submittedName>
</protein>
<accession>A0A4V1J3F5</accession>